<dbReference type="GO" id="GO:0008932">
    <property type="term" value="F:lytic endotransglycosylase activity"/>
    <property type="evidence" value="ECO:0007669"/>
    <property type="project" value="TreeGrafter"/>
</dbReference>
<proteinExistence type="predicted"/>
<evidence type="ECO:0000259" key="2">
    <source>
        <dbReference type="PROSITE" id="PS51782"/>
    </source>
</evidence>
<dbReference type="Proteomes" id="UP000297900">
    <property type="component" value="Unassembled WGS sequence"/>
</dbReference>
<dbReference type="SUPFAM" id="SSF54106">
    <property type="entry name" value="LysM domain"/>
    <property type="match status" value="2"/>
</dbReference>
<evidence type="ECO:0000256" key="1">
    <source>
        <dbReference type="SAM" id="MobiDB-lite"/>
    </source>
</evidence>
<feature type="domain" description="LysM" evidence="2">
    <location>
        <begin position="2"/>
        <end position="47"/>
    </location>
</feature>
<reference evidence="3 4" key="1">
    <citation type="submission" date="2019-03" db="EMBL/GenBank/DDBJ databases">
        <title>Cohnella endophytica sp. nov., a novel endophytic bacterium isolated from bark of Sonneratia apetala.</title>
        <authorList>
            <person name="Tuo L."/>
        </authorList>
    </citation>
    <scope>NUCLEOTIDE SEQUENCE [LARGE SCALE GENOMIC DNA]</scope>
    <source>
        <strain evidence="3 4">CCTCC AB 208254</strain>
    </source>
</reference>
<dbReference type="OrthoDB" id="2033517at2"/>
<dbReference type="RefSeq" id="WP_135150596.1">
    <property type="nucleotide sequence ID" value="NZ_SOMN01000002.1"/>
</dbReference>
<protein>
    <submittedName>
        <fullName evidence="3">LysM peptidoglycan-binding domain-containing protein</fullName>
    </submittedName>
</protein>
<dbReference type="SMART" id="SM00257">
    <property type="entry name" value="LysM"/>
    <property type="match status" value="2"/>
</dbReference>
<accession>A0A4Y8M4W9</accession>
<keyword evidence="4" id="KW-1185">Reference proteome</keyword>
<feature type="region of interest" description="Disordered" evidence="1">
    <location>
        <begin position="449"/>
        <end position="514"/>
    </location>
</feature>
<sequence>MKIHMVKQGDTLYLIAKKYNVPLEEIIKANPDIGNPDAIEVGMKVKIPSQTKSTLEVIHHHIVQQGDTLWKLSKAWGIQLADMIKANPQLKNPNALLTGEVVNIPKTESGTNPVGNMQGDSVQGIGMHGKANTGIKPGTGIKADTGVQPLATPVPPPVAPIVLPAPTPAPPPPAPPVPPALVMPIPEKPIHGIEKLEHADLFKPYPMPAVQAAANKEMPYEYGMQHQQPMPGIDPAYSSYGYGYGSQQPTVSPETSNAAYGYGHGHDHGYGHGHDHGYGHGYGHQPVISPLGGTIGGDLGGLYGHHDYSYSPPNGQENLPGLMPSGKPASGCKTCGGQQVWPASYEANANAAHYGETYPEMSYSSDRFPYGVSPYAAGPYPAGPYAISPQAVSAYGGYPGTQAKPYYGMPMGDIPLDFKSVAEGFPGAGVGYHPDHYYGGLGAIPPIPTMPPLPPLPPLGPLRENDEQRSDSGEEELTIKSASPKKRQAKPKPKLASVRVSKPKRKESLPWMKW</sequence>
<dbReference type="EMBL" id="SOMN01000002">
    <property type="protein sequence ID" value="TFE30716.1"/>
    <property type="molecule type" value="Genomic_DNA"/>
</dbReference>
<dbReference type="Gene3D" id="3.10.350.10">
    <property type="entry name" value="LysM domain"/>
    <property type="match status" value="2"/>
</dbReference>
<dbReference type="InterPro" id="IPR018392">
    <property type="entry name" value="LysM"/>
</dbReference>
<feature type="domain" description="LysM" evidence="2">
    <location>
        <begin position="59"/>
        <end position="104"/>
    </location>
</feature>
<feature type="compositionally biased region" description="Basic and acidic residues" evidence="1">
    <location>
        <begin position="463"/>
        <end position="472"/>
    </location>
</feature>
<feature type="compositionally biased region" description="Pro residues" evidence="1">
    <location>
        <begin position="449"/>
        <end position="460"/>
    </location>
</feature>
<name>A0A4Y8M4W9_9BACL</name>
<comment type="caution">
    <text evidence="3">The sequence shown here is derived from an EMBL/GenBank/DDBJ whole genome shotgun (WGS) entry which is preliminary data.</text>
</comment>
<dbReference type="PANTHER" id="PTHR33734">
    <property type="entry name" value="LYSM DOMAIN-CONTAINING GPI-ANCHORED PROTEIN 2"/>
    <property type="match status" value="1"/>
</dbReference>
<dbReference type="InterPro" id="IPR036779">
    <property type="entry name" value="LysM_dom_sf"/>
</dbReference>
<organism evidence="3 4">
    <name type="scientific">Cohnella luojiensis</name>
    <dbReference type="NCBI Taxonomy" id="652876"/>
    <lineage>
        <taxon>Bacteria</taxon>
        <taxon>Bacillati</taxon>
        <taxon>Bacillota</taxon>
        <taxon>Bacilli</taxon>
        <taxon>Bacillales</taxon>
        <taxon>Paenibacillaceae</taxon>
        <taxon>Cohnella</taxon>
    </lineage>
</organism>
<dbReference type="AlphaFoldDB" id="A0A4Y8M4W9"/>
<dbReference type="PANTHER" id="PTHR33734:SF22">
    <property type="entry name" value="MEMBRANE-BOUND LYTIC MUREIN TRANSGLYCOSYLASE D"/>
    <property type="match status" value="1"/>
</dbReference>
<evidence type="ECO:0000313" key="3">
    <source>
        <dbReference type="EMBL" id="TFE30716.1"/>
    </source>
</evidence>
<gene>
    <name evidence="3" type="ORF">E2980_02735</name>
</gene>
<dbReference type="PROSITE" id="PS51782">
    <property type="entry name" value="LYSM"/>
    <property type="match status" value="2"/>
</dbReference>
<evidence type="ECO:0000313" key="4">
    <source>
        <dbReference type="Proteomes" id="UP000297900"/>
    </source>
</evidence>
<feature type="compositionally biased region" description="Basic residues" evidence="1">
    <location>
        <begin position="483"/>
        <end position="493"/>
    </location>
</feature>
<dbReference type="Pfam" id="PF01476">
    <property type="entry name" value="LysM"/>
    <property type="match status" value="2"/>
</dbReference>
<dbReference type="CDD" id="cd00118">
    <property type="entry name" value="LysM"/>
    <property type="match status" value="2"/>
</dbReference>